<dbReference type="InterPro" id="IPR037237">
    <property type="entry name" value="IlvD/EDD_N"/>
</dbReference>
<evidence type="ECO:0000259" key="12">
    <source>
        <dbReference type="Pfam" id="PF24877"/>
    </source>
</evidence>
<dbReference type="UniPathway" id="UPA00226"/>
<feature type="binding site" evidence="9">
    <location>
        <position position="155"/>
    </location>
    <ligand>
        <name>[4Fe-4S] cluster</name>
        <dbReference type="ChEBI" id="CHEBI:49883"/>
    </ligand>
</feature>
<dbReference type="Proteomes" id="UP000295484">
    <property type="component" value="Unassembled WGS sequence"/>
</dbReference>
<keyword evidence="7 9" id="KW-0456">Lyase</keyword>
<comment type="function">
    <text evidence="9">Catalyzes the dehydration of 6-phospho-D-gluconate to 2-dehydro-3-deoxy-6-phospho-D-gluconate.</text>
</comment>
<evidence type="ECO:0000256" key="10">
    <source>
        <dbReference type="NCBIfam" id="TIGR01196"/>
    </source>
</evidence>
<dbReference type="Pfam" id="PF24877">
    <property type="entry name" value="ILV_EDD_C"/>
    <property type="match status" value="1"/>
</dbReference>
<keyword evidence="3 9" id="KW-0479">Metal-binding</keyword>
<evidence type="ECO:0000256" key="5">
    <source>
        <dbReference type="ARBA" id="ARBA00023014"/>
    </source>
</evidence>
<dbReference type="GO" id="GO:0009255">
    <property type="term" value="P:Entner-Doudoroff pathway through 6-phosphogluconate"/>
    <property type="evidence" value="ECO:0007669"/>
    <property type="project" value="UniProtKB-UniRule"/>
</dbReference>
<evidence type="ECO:0000256" key="9">
    <source>
        <dbReference type="HAMAP-Rule" id="MF_02094"/>
    </source>
</evidence>
<dbReference type="GO" id="GO:0019521">
    <property type="term" value="P:D-gluconate metabolic process"/>
    <property type="evidence" value="ECO:0007669"/>
    <property type="project" value="UniProtKB-KW"/>
</dbReference>
<keyword evidence="6 9" id="KW-0311">Gluconate utilization</keyword>
<dbReference type="GO" id="GO:0046872">
    <property type="term" value="F:metal ion binding"/>
    <property type="evidence" value="ECO:0007669"/>
    <property type="project" value="UniProtKB-KW"/>
</dbReference>
<dbReference type="HAMAP" id="MF_02094">
    <property type="entry name" value="Edd"/>
    <property type="match status" value="1"/>
</dbReference>
<feature type="domain" description="Dihydroxy-acid/6-phosphogluconate dehydratase C-terminal" evidence="12">
    <location>
        <begin position="406"/>
        <end position="597"/>
    </location>
</feature>
<evidence type="ECO:0000256" key="3">
    <source>
        <dbReference type="ARBA" id="ARBA00022723"/>
    </source>
</evidence>
<dbReference type="PROSITE" id="PS00887">
    <property type="entry name" value="ILVD_EDD_2"/>
    <property type="match status" value="1"/>
</dbReference>
<accession>A0A4R8FCB3</accession>
<keyword evidence="5 9" id="KW-0411">Iron-sulfur</keyword>
<dbReference type="Pfam" id="PF00920">
    <property type="entry name" value="ILVD_EDD_N"/>
    <property type="match status" value="1"/>
</dbReference>
<dbReference type="EC" id="4.2.1.12" evidence="9 10"/>
<evidence type="ECO:0000313" key="13">
    <source>
        <dbReference type="EMBL" id="TDX22872.1"/>
    </source>
</evidence>
<dbReference type="InterPro" id="IPR020558">
    <property type="entry name" value="DiOHA_6PGluconate_deHydtase_CS"/>
</dbReference>
<dbReference type="PANTHER" id="PTHR43661">
    <property type="entry name" value="D-XYLONATE DEHYDRATASE"/>
    <property type="match status" value="1"/>
</dbReference>
<dbReference type="SUPFAM" id="SSF52016">
    <property type="entry name" value="LeuD/IlvD-like"/>
    <property type="match status" value="1"/>
</dbReference>
<dbReference type="EMBL" id="SOEB01000028">
    <property type="protein sequence ID" value="TDX22872.1"/>
    <property type="molecule type" value="Genomic_DNA"/>
</dbReference>
<feature type="domain" description="Dihydroxy-acid/6-phosphogluconate dehydratase N-terminal" evidence="11">
    <location>
        <begin position="67"/>
        <end position="380"/>
    </location>
</feature>
<dbReference type="Gene3D" id="3.50.30.80">
    <property type="entry name" value="IlvD/EDD C-terminal domain-like"/>
    <property type="match status" value="1"/>
</dbReference>
<keyword evidence="2 9" id="KW-0004">4Fe-4S</keyword>
<dbReference type="GO" id="GO:0051539">
    <property type="term" value="F:4 iron, 4 sulfur cluster binding"/>
    <property type="evidence" value="ECO:0007669"/>
    <property type="project" value="UniProtKB-UniRule"/>
</dbReference>
<keyword evidence="4 9" id="KW-0408">Iron</keyword>
<dbReference type="RefSeq" id="WP_134079284.1">
    <property type="nucleotide sequence ID" value="NZ_SOEB01000028.1"/>
</dbReference>
<protein>
    <recommendedName>
        <fullName evidence="9 10">Phosphogluconate dehydratase</fullName>
        <ecNumber evidence="9 10">4.2.1.12</ecNumber>
    </recommendedName>
</protein>
<evidence type="ECO:0000256" key="7">
    <source>
        <dbReference type="ARBA" id="ARBA00023239"/>
    </source>
</evidence>
<dbReference type="SUPFAM" id="SSF143975">
    <property type="entry name" value="IlvD/EDD N-terminal domain-like"/>
    <property type="match status" value="1"/>
</dbReference>
<dbReference type="PANTHER" id="PTHR43661:SF1">
    <property type="entry name" value="PHOSPHOGLUCONATE DEHYDRATASE"/>
    <property type="match status" value="1"/>
</dbReference>
<comment type="catalytic activity">
    <reaction evidence="9">
        <text>6-phospho-D-gluconate = 2-dehydro-3-deoxy-6-phospho-D-gluconate + H2O</text>
        <dbReference type="Rhea" id="RHEA:17277"/>
        <dbReference type="ChEBI" id="CHEBI:15377"/>
        <dbReference type="ChEBI" id="CHEBI:57569"/>
        <dbReference type="ChEBI" id="CHEBI:58759"/>
        <dbReference type="EC" id="4.2.1.12"/>
    </reaction>
</comment>
<name>A0A4R8FCB3_9RHOB</name>
<dbReference type="AlphaFoldDB" id="A0A4R8FCB3"/>
<evidence type="ECO:0000256" key="6">
    <source>
        <dbReference type="ARBA" id="ARBA00023064"/>
    </source>
</evidence>
<dbReference type="InterPro" id="IPR056740">
    <property type="entry name" value="ILV_EDD_C"/>
</dbReference>
<comment type="pathway">
    <text evidence="9">Carbohydrate metabolism; Entner-Doudoroff pathway.</text>
</comment>
<comment type="cofactor">
    <cofactor evidence="9">
        <name>[4Fe-4S] cluster</name>
        <dbReference type="ChEBI" id="CHEBI:49883"/>
    </cofactor>
    <text evidence="9">Binds 1 [4Fe-4S] cluster.</text>
</comment>
<evidence type="ECO:0000259" key="11">
    <source>
        <dbReference type="Pfam" id="PF00920"/>
    </source>
</evidence>
<evidence type="ECO:0000256" key="2">
    <source>
        <dbReference type="ARBA" id="ARBA00022485"/>
    </source>
</evidence>
<evidence type="ECO:0000256" key="4">
    <source>
        <dbReference type="ARBA" id="ARBA00023004"/>
    </source>
</evidence>
<dbReference type="GO" id="GO:0005829">
    <property type="term" value="C:cytosol"/>
    <property type="evidence" value="ECO:0007669"/>
    <property type="project" value="TreeGrafter"/>
</dbReference>
<gene>
    <name evidence="9" type="primary">edd</name>
    <name evidence="13" type="ORF">EV657_1285</name>
</gene>
<comment type="caution">
    <text evidence="13">The sequence shown here is derived from an EMBL/GenBank/DDBJ whole genome shotgun (WGS) entry which is preliminary data.</text>
</comment>
<reference evidence="13 14" key="1">
    <citation type="submission" date="2019-03" db="EMBL/GenBank/DDBJ databases">
        <title>Genomic Encyclopedia of Type Strains, Phase IV (KMG-IV): sequencing the most valuable type-strain genomes for metagenomic binning, comparative biology and taxonomic classification.</title>
        <authorList>
            <person name="Goeker M."/>
        </authorList>
    </citation>
    <scope>NUCLEOTIDE SEQUENCE [LARGE SCALE GENOMIC DNA]</scope>
    <source>
        <strain evidence="13 14">JA181</strain>
    </source>
</reference>
<evidence type="ECO:0000256" key="8">
    <source>
        <dbReference type="ARBA" id="ARBA00023277"/>
    </source>
</evidence>
<dbReference type="InterPro" id="IPR000581">
    <property type="entry name" value="ILV_EDD_N"/>
</dbReference>
<dbReference type="InterPro" id="IPR042096">
    <property type="entry name" value="Dihydro-acid_dehy_C"/>
</dbReference>
<proteinExistence type="inferred from homology"/>
<sequence>MPLHPVLEEVTRAIVRRSADSRAAYLDRIARAADQGPARAHLTCGNQAHAYAASGAAKDLLAEGRAPNLGIVTAYNDMLSAHQPFERFPALIRDAARAAGATAQVAGGVPAMCDGVTQGQTGMELSLFSRDVIALSAGVALSHNCFDAAVFMGVCDKIVPGLVIAAASFGHIPAVFLPAGPMTSGLPNDEKAKVRQRYATGEIGRDALMQAEMESYHGPGTCTFYGTANSNQMLMELMGLHLPGASFVPPNTALRDALTVAGAQRALEITALGNRYTPAGRVLDERAFANGIVGLMATGGSTNLVLHLPAMARAAGILLDIEDFARLSEVTPLMARVYPNGLADVNHFHAAGGLGYMIGELLAAGLLHPDTLTVAGEGLAHYTREPKLVDGTLTWTEGAGESLNDKILRPTADPFQATGGLRALTGNLGRGIIKVSAVAPERHMIEAPARIFHDQEAVKAAFKRGEFTSDTIVVVRFQGPRANGMPELHALTPTLSVLQDRGLKVALVTDGRMSGASGKVPAAIHVTPEAVDGGPLARLRDGDLIRLDAPAGRLDVLTEGALDRPPVTPDLSANETGLGRELFAAFRAHAKSATEGAGIVV</sequence>
<evidence type="ECO:0000313" key="14">
    <source>
        <dbReference type="Proteomes" id="UP000295484"/>
    </source>
</evidence>
<dbReference type="PROSITE" id="PS00886">
    <property type="entry name" value="ILVD_EDD_1"/>
    <property type="match status" value="1"/>
</dbReference>
<dbReference type="NCBIfam" id="TIGR01196">
    <property type="entry name" value="edd"/>
    <property type="match status" value="1"/>
</dbReference>
<comment type="similarity">
    <text evidence="1 9">Belongs to the IlvD/Edd family.</text>
</comment>
<dbReference type="InterPro" id="IPR004786">
    <property type="entry name" value="6-phosphgluc_deHydtase"/>
</dbReference>
<organism evidence="13 14">
    <name type="scientific">Rhodovulum visakhapatnamense</name>
    <dbReference type="NCBI Taxonomy" id="364297"/>
    <lineage>
        <taxon>Bacteria</taxon>
        <taxon>Pseudomonadati</taxon>
        <taxon>Pseudomonadota</taxon>
        <taxon>Alphaproteobacteria</taxon>
        <taxon>Rhodobacterales</taxon>
        <taxon>Paracoccaceae</taxon>
        <taxon>Rhodovulum</taxon>
    </lineage>
</organism>
<dbReference type="GO" id="GO:0004456">
    <property type="term" value="F:phosphogluconate dehydratase activity"/>
    <property type="evidence" value="ECO:0007669"/>
    <property type="project" value="UniProtKB-UniRule"/>
</dbReference>
<keyword evidence="8 9" id="KW-0119">Carbohydrate metabolism</keyword>
<feature type="binding site" evidence="9">
    <location>
        <position position="222"/>
    </location>
    <ligand>
        <name>[4Fe-4S] cluster</name>
        <dbReference type="ChEBI" id="CHEBI:49883"/>
    </ligand>
</feature>
<evidence type="ECO:0000256" key="1">
    <source>
        <dbReference type="ARBA" id="ARBA00006486"/>
    </source>
</evidence>